<organism evidence="1 2">
    <name type="scientific">Ruthenibacterium intestinale</name>
    <dbReference type="NCBI Taxonomy" id="3133163"/>
    <lineage>
        <taxon>Bacteria</taxon>
        <taxon>Bacillati</taxon>
        <taxon>Bacillota</taxon>
        <taxon>Clostridia</taxon>
        <taxon>Eubacteriales</taxon>
        <taxon>Oscillospiraceae</taxon>
        <taxon>Ruthenibacterium</taxon>
    </lineage>
</organism>
<evidence type="ECO:0000313" key="2">
    <source>
        <dbReference type="Proteomes" id="UP001477672"/>
    </source>
</evidence>
<name>A0ABV1GG55_9FIRM</name>
<keyword evidence="2" id="KW-1185">Reference proteome</keyword>
<dbReference type="RefSeq" id="WP_349216370.1">
    <property type="nucleotide sequence ID" value="NZ_JBBMFA010000096.1"/>
</dbReference>
<evidence type="ECO:0008006" key="3">
    <source>
        <dbReference type="Google" id="ProtNLM"/>
    </source>
</evidence>
<dbReference type="InterPro" id="IPR017853">
    <property type="entry name" value="GH"/>
</dbReference>
<dbReference type="Proteomes" id="UP001477672">
    <property type="component" value="Unassembled WGS sequence"/>
</dbReference>
<comment type="caution">
    <text evidence="1">The sequence shown here is derived from an EMBL/GenBank/DDBJ whole genome shotgun (WGS) entry which is preliminary data.</text>
</comment>
<protein>
    <recommendedName>
        <fullName evidence="3">Glycoside hydrolase family 57 N-terminal domain-containing protein</fullName>
    </recommendedName>
</protein>
<dbReference type="EMBL" id="JBBMFA010000096">
    <property type="protein sequence ID" value="MEQ2520824.1"/>
    <property type="molecule type" value="Genomic_DNA"/>
</dbReference>
<dbReference type="SUPFAM" id="SSF51445">
    <property type="entry name" value="(Trans)glycosidases"/>
    <property type="match status" value="1"/>
</dbReference>
<sequence>MLFETSLIEIHSNYAWDFEKVMRAMEFAHKNGMTGLAFHRNDFVDQLLYPTKYIGGPKEKELYSNLTEAYDQVYRTMYKYDPTRRDNPYKKGLYFRRVLHEAKKRNLEIYIENKEINYLDCMDELYPFLRKNGAVCPSEPFLLEYVNFKYRELFATFPDIAGIITSTATGESKTSFASNRCNCELCQKKKASDWHKDVIMAMYEPIHAAGKKLIIRDFVFDSTAHKDISEAMDQLPKDIIFSLKNTPHDYYPTFPHNPRIGKMPGRQQWIEYDTMGQYYGQGIGVSIMAEDIRYRFRFAKENGVSGLLVRTDWEGIDGHAVFETPNLLNLFLVAQTNRDLNAPAEEAYDRWLCYRKFYADNISIPERRQAIQQVMNVYGNTFEILRRTAYVHDCVFTDSSEFPASIEHGMWLAEEKNSLKDWLPSKATALDVENVENLKSILREKDQALELIRQAVKSADDLGDGLNSEGKRFVRYTISCDQLYVEAYRYITYGIFLTRYFMLPKEKRKREDELWAKPLLENALNGLTEMSRKLNELFETTEYYYMVYVVLDGERVATVRENLCKHLAQTDYDEIGRV</sequence>
<dbReference type="Gene3D" id="3.20.20.80">
    <property type="entry name" value="Glycosidases"/>
    <property type="match status" value="1"/>
</dbReference>
<proteinExistence type="predicted"/>
<evidence type="ECO:0000313" key="1">
    <source>
        <dbReference type="EMBL" id="MEQ2520824.1"/>
    </source>
</evidence>
<accession>A0ABV1GG55</accession>
<reference evidence="1 2" key="1">
    <citation type="submission" date="2024-03" db="EMBL/GenBank/DDBJ databases">
        <title>Human intestinal bacterial collection.</title>
        <authorList>
            <person name="Pauvert C."/>
            <person name="Hitch T.C.A."/>
            <person name="Clavel T."/>
        </authorList>
    </citation>
    <scope>NUCLEOTIDE SEQUENCE [LARGE SCALE GENOMIC DNA]</scope>
    <source>
        <strain evidence="1 2">CLA-JM-H11</strain>
    </source>
</reference>
<gene>
    <name evidence="1" type="ORF">WMO24_10350</name>
</gene>